<reference evidence="4 5" key="1">
    <citation type="submission" date="2018-06" db="EMBL/GenBank/DDBJ databases">
        <title>Comparative genomics of Brasilonema spp. strains.</title>
        <authorList>
            <person name="Alvarenga D.O."/>
            <person name="Fiore M.F."/>
            <person name="Varani A.M."/>
        </authorList>
    </citation>
    <scope>NUCLEOTIDE SEQUENCE [LARGE SCALE GENOMIC DNA]</scope>
    <source>
        <strain evidence="4 5">CENA114</strain>
    </source>
</reference>
<name>A0A856MGN1_9CYAN</name>
<organism evidence="4 5">
    <name type="scientific">Brasilonema sennae CENA114</name>
    <dbReference type="NCBI Taxonomy" id="415709"/>
    <lineage>
        <taxon>Bacteria</taxon>
        <taxon>Bacillati</taxon>
        <taxon>Cyanobacteriota</taxon>
        <taxon>Cyanophyceae</taxon>
        <taxon>Nostocales</taxon>
        <taxon>Scytonemataceae</taxon>
        <taxon>Brasilonema</taxon>
        <taxon>Bromeliae group (in: Brasilonema)</taxon>
    </lineage>
</organism>
<protein>
    <submittedName>
        <fullName evidence="4">Uncharacterized protein</fullName>
    </submittedName>
</protein>
<dbReference type="Proteomes" id="UP000503129">
    <property type="component" value="Chromosome"/>
</dbReference>
<dbReference type="AlphaFoldDB" id="A0A856MGN1"/>
<dbReference type="InterPro" id="IPR045475">
    <property type="entry name" value="iSTAND"/>
</dbReference>
<evidence type="ECO:0000313" key="4">
    <source>
        <dbReference type="EMBL" id="QDL09414.1"/>
    </source>
</evidence>
<evidence type="ECO:0000259" key="2">
    <source>
        <dbReference type="Pfam" id="PF19962"/>
    </source>
</evidence>
<keyword evidence="1" id="KW-0175">Coiled coil</keyword>
<gene>
    <name evidence="4" type="ORF">DP114_17230</name>
</gene>
<evidence type="ECO:0000256" key="1">
    <source>
        <dbReference type="SAM" id="Coils"/>
    </source>
</evidence>
<dbReference type="Pfam" id="PF19962">
    <property type="entry name" value="EAD9"/>
    <property type="match status" value="1"/>
</dbReference>
<dbReference type="InterPro" id="IPR045438">
    <property type="entry name" value="EAD9"/>
</dbReference>
<accession>A0A856MGN1</accession>
<feature type="coiled-coil region" evidence="1">
    <location>
        <begin position="37"/>
        <end position="74"/>
    </location>
</feature>
<dbReference type="EMBL" id="CP030118">
    <property type="protein sequence ID" value="QDL09414.1"/>
    <property type="molecule type" value="Genomic_DNA"/>
</dbReference>
<evidence type="ECO:0000313" key="5">
    <source>
        <dbReference type="Proteomes" id="UP000503129"/>
    </source>
</evidence>
<feature type="domain" description="Effector-associated" evidence="2">
    <location>
        <begin position="9"/>
        <end position="64"/>
    </location>
</feature>
<proteinExistence type="predicted"/>
<dbReference type="Pfam" id="PF19995">
    <property type="entry name" value="iSTAND"/>
    <property type="match status" value="1"/>
</dbReference>
<keyword evidence="5" id="KW-1185">Reference proteome</keyword>
<evidence type="ECO:0000259" key="3">
    <source>
        <dbReference type="Pfam" id="PF19995"/>
    </source>
</evidence>
<dbReference type="RefSeq" id="WP_169268537.1">
    <property type="nucleotide sequence ID" value="NZ_CAWOXK010000001.1"/>
</dbReference>
<dbReference type="KEGG" id="bsen:DP114_17230"/>
<feature type="domain" description="Inactive STAND" evidence="3">
    <location>
        <begin position="109"/>
        <end position="242"/>
    </location>
</feature>
<sequence length="328" mass="37854">MTAKTGTARRKFYSKDLARKQEELAAIDSQLAGELSKRNELKLKRDAENLLEEIEDLENKLSELDAEDKNSNLRHLKLEKSFQKIDFYEAKKIAQSLNTKFGDDSGAILLFLQRSTKQKGSYCIDEVLDLIVSDRKIGDDIIGDFRPYPVDLGSPISELNEIEFSQRLASYLNMNSEEPLHKIIKKLCSSLCGGSTVFIKIENWDSVIDKEKFLDWFIEKFWKVLVNELESIFQEYSRIRFIVALTAKSKVFPYCLSIPHFCTEDTFDSCKILELPLPDWTVEDIRNWLINFRGLSNSKSQQLALQIHQESEGTPDTICSILERDFKI</sequence>